<dbReference type="GO" id="GO:0019058">
    <property type="term" value="P:viral life cycle"/>
    <property type="evidence" value="ECO:0007669"/>
    <property type="project" value="UniProtKB-ARBA"/>
</dbReference>
<evidence type="ECO:0000259" key="3">
    <source>
        <dbReference type="Pfam" id="PF12708"/>
    </source>
</evidence>
<comment type="subcellular location">
    <subcellularLocation>
        <location evidence="1">Virion</location>
    </subcellularLocation>
</comment>
<evidence type="ECO:0000256" key="2">
    <source>
        <dbReference type="ARBA" id="ARBA00022844"/>
    </source>
</evidence>
<dbReference type="GO" id="GO:0044423">
    <property type="term" value="C:virion component"/>
    <property type="evidence" value="ECO:0007669"/>
    <property type="project" value="UniProtKB-KW"/>
</dbReference>
<feature type="domain" description="Right handed beta helix" evidence="4">
    <location>
        <begin position="323"/>
        <end position="449"/>
    </location>
</feature>
<evidence type="ECO:0000313" key="6">
    <source>
        <dbReference type="Proteomes" id="UP000224660"/>
    </source>
</evidence>
<dbReference type="Pfam" id="PF13229">
    <property type="entry name" value="Beta_helix"/>
    <property type="match status" value="2"/>
</dbReference>
<dbReference type="Proteomes" id="UP000224660">
    <property type="component" value="Segment"/>
</dbReference>
<name>A0A217EQM2_9CAUD</name>
<dbReference type="Gene3D" id="2.160.20.10">
    <property type="entry name" value="Single-stranded right-handed beta-helix, Pectin lyase-like"/>
    <property type="match status" value="2"/>
</dbReference>
<dbReference type="InterPro" id="IPR006626">
    <property type="entry name" value="PbH1"/>
</dbReference>
<evidence type="ECO:0000256" key="1">
    <source>
        <dbReference type="ARBA" id="ARBA00004328"/>
    </source>
</evidence>
<protein>
    <submittedName>
        <fullName evidence="5">Tail fiber protein</fullName>
    </submittedName>
</protein>
<organism evidence="5 6">
    <name type="scientific">Bacillus phage vB_BsuM-Goe2</name>
    <dbReference type="NCBI Taxonomy" id="1933062"/>
    <lineage>
        <taxon>Viruses</taxon>
        <taxon>Duplodnaviria</taxon>
        <taxon>Heunggongvirae</taxon>
        <taxon>Uroviricota</taxon>
        <taxon>Caudoviricetes</taxon>
        <taxon>Herelleviridae</taxon>
        <taxon>Spounavirinae</taxon>
        <taxon>Okubovirus</taxon>
        <taxon>Okubovirus camphawk</taxon>
    </lineage>
</organism>
<dbReference type="InterPro" id="IPR039448">
    <property type="entry name" value="Beta_helix"/>
</dbReference>
<dbReference type="InterPro" id="IPR024535">
    <property type="entry name" value="RHGA/B-epi-like_pectate_lyase"/>
</dbReference>
<dbReference type="SMART" id="SM00710">
    <property type="entry name" value="PbH1"/>
    <property type="match status" value="13"/>
</dbReference>
<feature type="domain" description="Rhamnogalacturonase A/B/Epimerase-like pectate lyase" evidence="3">
    <location>
        <begin position="16"/>
        <end position="62"/>
    </location>
</feature>
<proteinExistence type="predicted"/>
<dbReference type="Pfam" id="PF12708">
    <property type="entry name" value="Pect-lyase_RHGA_epim"/>
    <property type="match status" value="1"/>
</dbReference>
<keyword evidence="2" id="KW-0946">Virion</keyword>
<evidence type="ECO:0000259" key="4">
    <source>
        <dbReference type="Pfam" id="PF13229"/>
    </source>
</evidence>
<sequence length="601" mass="64611">MDHTPDIQRDINNIQIDVTKFGVKGDGVTDDTAAMNRALKWIKDNGYDTAYIPSGTYMIDGVNRSTQYNVWRNGGIVVPSDVNIVMDYDTIIKVIPNDSWGYSAFYVGRASNVTISGGQIIGDKANHTYNKTLNKETNEWGFGICIEASNNIVVEGVRISECIGDGVIISPIGLATDPNYRTSTNVVVRRCIIDGSRRNNISVTGCEYIILEGNTLTNAGVEGVTPKFGIDIEGYGEGDIDYEFPLNITVKDNYVVGSKKASICNFNGYGVIITNNHVDSYLSYGFGTETVISDNVVKKLDSFACEIDVGITGLGVSNGFPGNNSVVSNNTVTGFSTGIDTRGADVLVTGNKVYQYDNVGIATWATNKVVISGNVVSGFVTTSDTTKYGQGIRLFTGSDISVLSNRISETKMGVYSQSTSDVVIKDNYIKRVGIGIQVGGTSAIVENNVLVQGDISDLGYKAEYAIQATGTTLKATIRGNYVQDFTGTPIYSYKATCKVLDNTIEGAVSYSAIQLNGDKHYVVGNRISMNRSNTTCYGIYIEYSTNSSIIDNTMYSISGNAMKNAITTNTTSTGTKIIANKIINGTIASHSTDTVTGNQLI</sequence>
<dbReference type="InterPro" id="IPR012334">
    <property type="entry name" value="Pectin_lyas_fold"/>
</dbReference>
<gene>
    <name evidence="5" type="ORF">Goe2_c10300</name>
</gene>
<accession>A0A217EQM2</accession>
<dbReference type="SUPFAM" id="SSF51126">
    <property type="entry name" value="Pectin lyase-like"/>
    <property type="match status" value="2"/>
</dbReference>
<dbReference type="GO" id="GO:0051701">
    <property type="term" value="P:biological process involved in interaction with host"/>
    <property type="evidence" value="ECO:0007669"/>
    <property type="project" value="UniProtKB-ARBA"/>
</dbReference>
<reference evidence="5 6" key="1">
    <citation type="journal article" date="2017" name="Viruses">
        <title>Characterization of Bacillus subtilis Viruses vB_BsuM-Goe2 and vB_BsuM-Goe3.</title>
        <authorList>
            <person name="Willms I.M."/>
            <person name="Hoppert M."/>
            <person name="Hertel R."/>
        </authorList>
    </citation>
    <scope>NUCLEOTIDE SEQUENCE [LARGE SCALE GENOMIC DNA]</scope>
</reference>
<evidence type="ECO:0000313" key="5">
    <source>
        <dbReference type="EMBL" id="APZ82339.1"/>
    </source>
</evidence>
<dbReference type="EMBL" id="KY368639">
    <property type="protein sequence ID" value="APZ82339.1"/>
    <property type="molecule type" value="Genomic_DNA"/>
</dbReference>
<feature type="domain" description="Right handed beta helix" evidence="4">
    <location>
        <begin position="68"/>
        <end position="232"/>
    </location>
</feature>
<dbReference type="InterPro" id="IPR011050">
    <property type="entry name" value="Pectin_lyase_fold/virulence"/>
</dbReference>